<dbReference type="PANTHER" id="PTHR46535:SF1">
    <property type="entry name" value="NEDD4-BINDING PROTEIN 2"/>
    <property type="match status" value="1"/>
</dbReference>
<keyword evidence="3" id="KW-1185">Reference proteome</keyword>
<accession>A0A9P6TEQ9</accession>
<organism evidence="2 3">
    <name type="scientific">Cronartium quercuum f. sp. fusiforme G11</name>
    <dbReference type="NCBI Taxonomy" id="708437"/>
    <lineage>
        <taxon>Eukaryota</taxon>
        <taxon>Fungi</taxon>
        <taxon>Dikarya</taxon>
        <taxon>Basidiomycota</taxon>
        <taxon>Pucciniomycotina</taxon>
        <taxon>Pucciniomycetes</taxon>
        <taxon>Pucciniales</taxon>
        <taxon>Coleosporiaceae</taxon>
        <taxon>Cronartium</taxon>
    </lineage>
</organism>
<dbReference type="SUPFAM" id="SSF160443">
    <property type="entry name" value="SMR domain-like"/>
    <property type="match status" value="1"/>
</dbReference>
<name>A0A9P6TEQ9_9BASI</name>
<dbReference type="PROSITE" id="PS50828">
    <property type="entry name" value="SMR"/>
    <property type="match status" value="1"/>
</dbReference>
<comment type="caution">
    <text evidence="2">The sequence shown here is derived from an EMBL/GenBank/DDBJ whole genome shotgun (WGS) entry which is preliminary data.</text>
</comment>
<dbReference type="PANTHER" id="PTHR46535">
    <property type="entry name" value="NEDD4-BINDING PROTEIN 2"/>
    <property type="match status" value="1"/>
</dbReference>
<evidence type="ECO:0000259" key="1">
    <source>
        <dbReference type="PROSITE" id="PS50828"/>
    </source>
</evidence>
<dbReference type="EMBL" id="MU167231">
    <property type="protein sequence ID" value="KAG0148990.1"/>
    <property type="molecule type" value="Genomic_DNA"/>
</dbReference>
<evidence type="ECO:0000313" key="2">
    <source>
        <dbReference type="EMBL" id="KAG0148990.1"/>
    </source>
</evidence>
<dbReference type="AlphaFoldDB" id="A0A9P6TEQ9"/>
<proteinExistence type="predicted"/>
<protein>
    <recommendedName>
        <fullName evidence="1">Smr domain-containing protein</fullName>
    </recommendedName>
</protein>
<dbReference type="GO" id="GO:0005634">
    <property type="term" value="C:nucleus"/>
    <property type="evidence" value="ECO:0007669"/>
    <property type="project" value="TreeGrafter"/>
</dbReference>
<dbReference type="InterPro" id="IPR052772">
    <property type="entry name" value="Endo/PolyKinase_Domain-Protein"/>
</dbReference>
<dbReference type="Proteomes" id="UP000886653">
    <property type="component" value="Unassembled WGS sequence"/>
</dbReference>
<dbReference type="SMART" id="SM00463">
    <property type="entry name" value="SMR"/>
    <property type="match status" value="1"/>
</dbReference>
<dbReference type="InterPro" id="IPR036063">
    <property type="entry name" value="Smr_dom_sf"/>
</dbReference>
<dbReference type="OrthoDB" id="4080456at2759"/>
<dbReference type="InterPro" id="IPR002625">
    <property type="entry name" value="Smr_dom"/>
</dbReference>
<evidence type="ECO:0000313" key="3">
    <source>
        <dbReference type="Proteomes" id="UP000886653"/>
    </source>
</evidence>
<dbReference type="Pfam" id="PF01713">
    <property type="entry name" value="Smr"/>
    <property type="match status" value="1"/>
</dbReference>
<feature type="domain" description="Smr" evidence="1">
    <location>
        <begin position="478"/>
        <end position="560"/>
    </location>
</feature>
<sequence length="562" mass="64693">MNATANNLTKEQLLTDYSPPLDASLVHAIISDYPITIEGLNQAQQILKSLLLSNQAENSIEDIKTKEELSFDNIEIDKHLDQWSIERTQIESVGFDSVDGHNANDESNVSIDEIESDQIMSKELNQDKVSPISLLKSMFPFTSIEKLQESLELYSGTTDSLTAVVNSLLNPTSIIETIANDNDDQNKKIEIPSKIKKKNYQRYHLNDVLRRDERIRLEQAKKKFIEDHNSDESITCENRWVTTDSEVLYLSRLLQMDPKIITSTYTRNLYNSVLSIEEILNKLFSERINIINVNEGNLKNLQELLPELNSSFLKQILLINFNDILSSFELSKFLIDLFKRNGTPLYNLFHRVPNQINQQHNKNQSKEEEMNSIVDSNDDQNWRMMKGSNNNNNRQQIKSNNLTEAKCLEKVEYYQKLRNEAFKKATLNFKKSSGISLIHAEQGRQFDLKSKFWELEAGKLKVLERKKHHHHYQHINSIDLHGLNRNQALAVTQESLNNWWSSDKRSTPLIIITGAGTHSISSKPILLPAISRYLTREHWNWRFQSSFNGGPIGAIIVLGLSN</sequence>
<gene>
    <name evidence="2" type="ORF">CROQUDRAFT_654063</name>
</gene>
<reference evidence="2" key="1">
    <citation type="submission" date="2013-11" db="EMBL/GenBank/DDBJ databases">
        <title>Genome sequence of the fusiform rust pathogen reveals effectors for host alternation and coevolution with pine.</title>
        <authorList>
            <consortium name="DOE Joint Genome Institute"/>
            <person name="Smith K."/>
            <person name="Pendleton A."/>
            <person name="Kubisiak T."/>
            <person name="Anderson C."/>
            <person name="Salamov A."/>
            <person name="Aerts A."/>
            <person name="Riley R."/>
            <person name="Clum A."/>
            <person name="Lindquist E."/>
            <person name="Ence D."/>
            <person name="Campbell M."/>
            <person name="Kronenberg Z."/>
            <person name="Feau N."/>
            <person name="Dhillon B."/>
            <person name="Hamelin R."/>
            <person name="Burleigh J."/>
            <person name="Smith J."/>
            <person name="Yandell M."/>
            <person name="Nelson C."/>
            <person name="Grigoriev I."/>
            <person name="Davis J."/>
        </authorList>
    </citation>
    <scope>NUCLEOTIDE SEQUENCE</scope>
    <source>
        <strain evidence="2">G11</strain>
    </source>
</reference>
<dbReference type="Gene3D" id="3.30.1370.110">
    <property type="match status" value="1"/>
</dbReference>
<dbReference type="GO" id="GO:0004519">
    <property type="term" value="F:endonuclease activity"/>
    <property type="evidence" value="ECO:0007669"/>
    <property type="project" value="TreeGrafter"/>
</dbReference>